<evidence type="ECO:0000256" key="3">
    <source>
        <dbReference type="ARBA" id="ARBA00022737"/>
    </source>
</evidence>
<keyword evidence="2" id="KW-0479">Metal-binding</keyword>
<accession>A0ABM1LD31</accession>
<evidence type="ECO:0000256" key="2">
    <source>
        <dbReference type="ARBA" id="ARBA00022723"/>
    </source>
</evidence>
<dbReference type="PROSITE" id="PS00028">
    <property type="entry name" value="ZINC_FINGER_C2H2_1"/>
    <property type="match status" value="2"/>
</dbReference>
<comment type="subcellular location">
    <subcellularLocation>
        <location evidence="1">Nucleus</location>
    </subcellularLocation>
</comment>
<evidence type="ECO:0000259" key="9">
    <source>
        <dbReference type="PROSITE" id="PS50157"/>
    </source>
</evidence>
<evidence type="ECO:0000256" key="4">
    <source>
        <dbReference type="ARBA" id="ARBA00022771"/>
    </source>
</evidence>
<feature type="compositionally biased region" description="Polar residues" evidence="8">
    <location>
        <begin position="41"/>
        <end position="54"/>
    </location>
</feature>
<feature type="domain" description="C2H2-type" evidence="9">
    <location>
        <begin position="155"/>
        <end position="183"/>
    </location>
</feature>
<evidence type="ECO:0000256" key="8">
    <source>
        <dbReference type="SAM" id="MobiDB-lite"/>
    </source>
</evidence>
<dbReference type="Proteomes" id="UP000694871">
    <property type="component" value="Unplaced"/>
</dbReference>
<evidence type="ECO:0000256" key="7">
    <source>
        <dbReference type="PROSITE-ProRule" id="PRU00042"/>
    </source>
</evidence>
<reference evidence="11" key="1">
    <citation type="submission" date="2025-08" db="UniProtKB">
        <authorList>
            <consortium name="RefSeq"/>
        </authorList>
    </citation>
    <scope>IDENTIFICATION</scope>
</reference>
<keyword evidence="6" id="KW-0539">Nucleus</keyword>
<keyword evidence="3" id="KW-0677">Repeat</keyword>
<feature type="region of interest" description="Disordered" evidence="8">
    <location>
        <begin position="73"/>
        <end position="92"/>
    </location>
</feature>
<dbReference type="InterPro" id="IPR013087">
    <property type="entry name" value="Znf_C2H2_type"/>
</dbReference>
<name>A0ABM1LD31_GEKJA</name>
<keyword evidence="10" id="KW-1185">Reference proteome</keyword>
<evidence type="ECO:0000256" key="1">
    <source>
        <dbReference type="ARBA" id="ARBA00004123"/>
    </source>
</evidence>
<dbReference type="GeneID" id="107124879"/>
<dbReference type="PROSITE" id="PS50157">
    <property type="entry name" value="ZINC_FINGER_C2H2_2"/>
    <property type="match status" value="3"/>
</dbReference>
<feature type="region of interest" description="Disordered" evidence="8">
    <location>
        <begin position="1"/>
        <end position="54"/>
    </location>
</feature>
<evidence type="ECO:0000313" key="11">
    <source>
        <dbReference type="RefSeq" id="XP_015283868.1"/>
    </source>
</evidence>
<dbReference type="Gene3D" id="3.30.160.60">
    <property type="entry name" value="Classic Zinc Finger"/>
    <property type="match status" value="2"/>
</dbReference>
<dbReference type="RefSeq" id="XP_015283868.1">
    <property type="nucleotide sequence ID" value="XM_015428382.1"/>
</dbReference>
<dbReference type="SUPFAM" id="SSF57667">
    <property type="entry name" value="beta-beta-alpha zinc fingers"/>
    <property type="match status" value="2"/>
</dbReference>
<dbReference type="PANTHER" id="PTHR24394:SF31">
    <property type="entry name" value="ZINC FINGER AND BTB DOMAIN CONTAINING 46"/>
    <property type="match status" value="1"/>
</dbReference>
<dbReference type="PANTHER" id="PTHR24394">
    <property type="entry name" value="ZINC FINGER PROTEIN"/>
    <property type="match status" value="1"/>
</dbReference>
<dbReference type="SMART" id="SM00355">
    <property type="entry name" value="ZnF_C2H2"/>
    <property type="match status" value="3"/>
</dbReference>
<organism evidence="10 11">
    <name type="scientific">Gekko japonicus</name>
    <name type="common">Schlegel's Japanese gecko</name>
    <dbReference type="NCBI Taxonomy" id="146911"/>
    <lineage>
        <taxon>Eukaryota</taxon>
        <taxon>Metazoa</taxon>
        <taxon>Chordata</taxon>
        <taxon>Craniata</taxon>
        <taxon>Vertebrata</taxon>
        <taxon>Euteleostomi</taxon>
        <taxon>Lepidosauria</taxon>
        <taxon>Squamata</taxon>
        <taxon>Bifurcata</taxon>
        <taxon>Gekkota</taxon>
        <taxon>Gekkonidae</taxon>
        <taxon>Gekkoninae</taxon>
        <taxon>Gekko</taxon>
    </lineage>
</organism>
<feature type="domain" description="C2H2-type" evidence="9">
    <location>
        <begin position="184"/>
        <end position="212"/>
    </location>
</feature>
<feature type="non-terminal residue" evidence="11">
    <location>
        <position position="1"/>
    </location>
</feature>
<dbReference type="Pfam" id="PF00096">
    <property type="entry name" value="zf-C2H2"/>
    <property type="match status" value="2"/>
</dbReference>
<proteinExistence type="predicted"/>
<keyword evidence="4 7" id="KW-0863">Zinc-finger</keyword>
<evidence type="ECO:0000313" key="10">
    <source>
        <dbReference type="Proteomes" id="UP000694871"/>
    </source>
</evidence>
<sequence length="260" mass="28810">PGTTSSSRPRGEGDGKAEAHPPLLPSSHLAPQNPHALIASSGDTSPETVQRASSTQVTYDGFLALWQLDSSDADTNASPSDDTDWSHEGLLSDSPVPGRLASAFCRRTFERGEKQKEHAREHTFPVIVPLDAIDYSRPFLAGLAEHLTPGQFPRFQCPKCPASFTLKSNMDRHEKTIHFNRKKMQCPHCLKLFRDKTDLNRHLMSVHSRERSFACLFCGKGFGTQKNLATHVKVCYLSSAQPVAEELLNDLGQDQESEEE</sequence>
<protein>
    <submittedName>
        <fullName evidence="11">Zinc finger protein 425-like</fullName>
    </submittedName>
</protein>
<evidence type="ECO:0000256" key="5">
    <source>
        <dbReference type="ARBA" id="ARBA00022833"/>
    </source>
</evidence>
<evidence type="ECO:0000256" key="6">
    <source>
        <dbReference type="ARBA" id="ARBA00023242"/>
    </source>
</evidence>
<gene>
    <name evidence="11" type="primary">LOC107124879</name>
</gene>
<feature type="compositionally biased region" description="Basic and acidic residues" evidence="8">
    <location>
        <begin position="9"/>
        <end position="19"/>
    </location>
</feature>
<dbReference type="InterPro" id="IPR036236">
    <property type="entry name" value="Znf_C2H2_sf"/>
</dbReference>
<dbReference type="Pfam" id="PF13894">
    <property type="entry name" value="zf-C2H2_4"/>
    <property type="match status" value="1"/>
</dbReference>
<keyword evidence="5" id="KW-0862">Zinc</keyword>
<feature type="domain" description="C2H2-type" evidence="9">
    <location>
        <begin position="213"/>
        <end position="242"/>
    </location>
</feature>